<dbReference type="GO" id="GO:0006782">
    <property type="term" value="P:protoporphyrinogen IX biosynthetic process"/>
    <property type="evidence" value="ECO:0007669"/>
    <property type="project" value="UniProtKB-UniRule"/>
</dbReference>
<dbReference type="AlphaFoldDB" id="A0A2A4Z4N0"/>
<dbReference type="NCBIfam" id="TIGR00212">
    <property type="entry name" value="hemC"/>
    <property type="match status" value="1"/>
</dbReference>
<comment type="caution">
    <text evidence="11">The sequence shown here is derived from an EMBL/GenBank/DDBJ whole genome shotgun (WGS) entry which is preliminary data.</text>
</comment>
<keyword evidence="5 8" id="KW-0808">Transferase</keyword>
<comment type="similarity">
    <text evidence="3 8">Belongs to the HMBS family.</text>
</comment>
<reference key="1">
    <citation type="submission" date="2017-08" db="EMBL/GenBank/DDBJ databases">
        <title>A dynamic microbial community with high functional redundancy inhabits the cold, oxic subseafloor aquifer.</title>
        <authorList>
            <person name="Tully B.J."/>
            <person name="Wheat C.G."/>
            <person name="Glazer B.T."/>
            <person name="Huber J.A."/>
        </authorList>
    </citation>
    <scope>NUCLEOTIDE SEQUENCE [LARGE SCALE GENOMIC DNA]</scope>
</reference>
<dbReference type="InterPro" id="IPR036803">
    <property type="entry name" value="Porphobilinogen_deaminase_C_sf"/>
</dbReference>
<comment type="catalytic activity">
    <reaction evidence="7 8">
        <text>4 porphobilinogen + H2O = hydroxymethylbilane + 4 NH4(+)</text>
        <dbReference type="Rhea" id="RHEA:13185"/>
        <dbReference type="ChEBI" id="CHEBI:15377"/>
        <dbReference type="ChEBI" id="CHEBI:28938"/>
        <dbReference type="ChEBI" id="CHEBI:57845"/>
        <dbReference type="ChEBI" id="CHEBI:58126"/>
        <dbReference type="EC" id="2.5.1.61"/>
    </reaction>
</comment>
<dbReference type="Gene3D" id="3.40.190.10">
    <property type="entry name" value="Periplasmic binding protein-like II"/>
    <property type="match status" value="2"/>
</dbReference>
<dbReference type="InterPro" id="IPR022418">
    <property type="entry name" value="Porphobilinogen_deaminase_C"/>
</dbReference>
<dbReference type="PRINTS" id="PR00151">
    <property type="entry name" value="PORPHBDMNASE"/>
</dbReference>
<keyword evidence="6 8" id="KW-0627">Porphyrin biosynthesis</keyword>
<name>A0A2A4Z4N0_9PROT</name>
<dbReference type="PIRSF" id="PIRSF001438">
    <property type="entry name" value="4pyrrol_synth_OHMeBilane_synth"/>
    <property type="match status" value="1"/>
</dbReference>
<comment type="cofactor">
    <cofactor evidence="8">
        <name>dipyrromethane</name>
        <dbReference type="ChEBI" id="CHEBI:60342"/>
    </cofactor>
    <text evidence="8">Binds 1 dipyrromethane group covalently.</text>
</comment>
<dbReference type="SUPFAM" id="SSF53850">
    <property type="entry name" value="Periplasmic binding protein-like II"/>
    <property type="match status" value="1"/>
</dbReference>
<dbReference type="GO" id="GO:0004418">
    <property type="term" value="F:hydroxymethylbilane synthase activity"/>
    <property type="evidence" value="ECO:0007669"/>
    <property type="project" value="UniProtKB-UniRule"/>
</dbReference>
<evidence type="ECO:0000259" key="10">
    <source>
        <dbReference type="Pfam" id="PF03900"/>
    </source>
</evidence>
<dbReference type="InterPro" id="IPR000860">
    <property type="entry name" value="HemC"/>
</dbReference>
<evidence type="ECO:0000256" key="7">
    <source>
        <dbReference type="ARBA" id="ARBA00048169"/>
    </source>
</evidence>
<dbReference type="EMBL" id="NVUS01000007">
    <property type="protein sequence ID" value="PCJ01690.1"/>
    <property type="molecule type" value="Genomic_DNA"/>
</dbReference>
<dbReference type="FunFam" id="3.40.190.10:FF:000004">
    <property type="entry name" value="Porphobilinogen deaminase"/>
    <property type="match status" value="1"/>
</dbReference>
<dbReference type="FunFam" id="3.40.190.10:FF:000005">
    <property type="entry name" value="Porphobilinogen deaminase"/>
    <property type="match status" value="1"/>
</dbReference>
<dbReference type="SUPFAM" id="SSF54782">
    <property type="entry name" value="Porphobilinogen deaminase (hydroxymethylbilane synthase), C-terminal domain"/>
    <property type="match status" value="1"/>
</dbReference>
<evidence type="ECO:0000256" key="1">
    <source>
        <dbReference type="ARBA" id="ARBA00002869"/>
    </source>
</evidence>
<dbReference type="GO" id="GO:0005737">
    <property type="term" value="C:cytoplasm"/>
    <property type="evidence" value="ECO:0007669"/>
    <property type="project" value="UniProtKB-UniRule"/>
</dbReference>
<dbReference type="PANTHER" id="PTHR11557">
    <property type="entry name" value="PORPHOBILINOGEN DEAMINASE"/>
    <property type="match status" value="1"/>
</dbReference>
<dbReference type="UniPathway" id="UPA00251">
    <property type="reaction ID" value="UER00319"/>
</dbReference>
<comment type="subunit">
    <text evidence="4 8">Monomer.</text>
</comment>
<evidence type="ECO:0000256" key="3">
    <source>
        <dbReference type="ARBA" id="ARBA00005638"/>
    </source>
</evidence>
<comment type="function">
    <text evidence="1 8">Tetrapolymerization of the monopyrrole PBG into the hydroxymethylbilane pre-uroporphyrinogen in several discrete steps.</text>
</comment>
<evidence type="ECO:0000256" key="5">
    <source>
        <dbReference type="ARBA" id="ARBA00022679"/>
    </source>
</evidence>
<dbReference type="Pfam" id="PF01379">
    <property type="entry name" value="Porphobil_deam"/>
    <property type="match status" value="1"/>
</dbReference>
<gene>
    <name evidence="8" type="primary">hemC</name>
    <name evidence="11" type="ORF">COB13_07485</name>
</gene>
<dbReference type="InterPro" id="IPR022417">
    <property type="entry name" value="Porphobilin_deaminase_N"/>
</dbReference>
<dbReference type="HAMAP" id="MF_00260">
    <property type="entry name" value="Porphobil_deam"/>
    <property type="match status" value="1"/>
</dbReference>
<evidence type="ECO:0000256" key="2">
    <source>
        <dbReference type="ARBA" id="ARBA00004735"/>
    </source>
</evidence>
<protein>
    <recommendedName>
        <fullName evidence="8">Porphobilinogen deaminase</fullName>
        <shortName evidence="8">PBG</shortName>
        <ecNumber evidence="8">2.5.1.61</ecNumber>
    </recommendedName>
    <alternativeName>
        <fullName evidence="8">Hydroxymethylbilane synthase</fullName>
        <shortName evidence="8">HMBS</shortName>
    </alternativeName>
    <alternativeName>
        <fullName evidence="8">Pre-uroporphyrinogen synthase</fullName>
    </alternativeName>
</protein>
<sequence length="315" mass="34188">MIPQNLTLPIKIGSRGSPLALAQAHQTRDRLKSAFRLDDKDFEIIAISTKGDRIQDKPLKDFGGKGLFTSEIEQQLTDGAIDIAVHSMKDVPTELPAGLIMTAILPREDVRDAFISVKYNALKQLPQGAVIGSSSLRRAAILLAMRPDFKIVNFRGNVQTRLEKLANGDVDATILALAGLNRLGINEVMTHSISAADMLPAVAQGAIGLEVRDNDVSMIKLLSAINCGESQVEVNMERAFLRALDGSCRTPIAALAQVFGQQIEFKGKILTPDGKIVHEVAITAPLNQAEIFGRNLGLELLEKAGPNFFEPLYEI</sequence>
<evidence type="ECO:0000259" key="9">
    <source>
        <dbReference type="Pfam" id="PF01379"/>
    </source>
</evidence>
<dbReference type="Pfam" id="PF03900">
    <property type="entry name" value="Porphobil_deamC"/>
    <property type="match status" value="1"/>
</dbReference>
<dbReference type="PROSITE" id="PS00533">
    <property type="entry name" value="PORPHOBILINOGEN_DEAM"/>
    <property type="match status" value="1"/>
</dbReference>
<evidence type="ECO:0000256" key="8">
    <source>
        <dbReference type="HAMAP-Rule" id="MF_00260"/>
    </source>
</evidence>
<evidence type="ECO:0000256" key="4">
    <source>
        <dbReference type="ARBA" id="ARBA00011245"/>
    </source>
</evidence>
<dbReference type="Gene3D" id="3.30.160.40">
    <property type="entry name" value="Porphobilinogen deaminase, C-terminal domain"/>
    <property type="match status" value="1"/>
</dbReference>
<feature type="modified residue" description="S-(dipyrrolylmethanemethyl)cysteine" evidence="8">
    <location>
        <position position="248"/>
    </location>
</feature>
<evidence type="ECO:0000256" key="6">
    <source>
        <dbReference type="ARBA" id="ARBA00023244"/>
    </source>
</evidence>
<proteinExistence type="inferred from homology"/>
<organism evidence="11">
    <name type="scientific">OCS116 cluster bacterium</name>
    <dbReference type="NCBI Taxonomy" id="2030921"/>
    <lineage>
        <taxon>Bacteria</taxon>
        <taxon>Pseudomonadati</taxon>
        <taxon>Pseudomonadota</taxon>
        <taxon>Alphaproteobacteria</taxon>
        <taxon>OCS116 cluster</taxon>
    </lineage>
</organism>
<dbReference type="EC" id="2.5.1.61" evidence="8"/>
<dbReference type="InterPro" id="IPR022419">
    <property type="entry name" value="Porphobilin_deaminase_cofac_BS"/>
</dbReference>
<accession>A0A2A4Z4N0</accession>
<feature type="domain" description="Porphobilinogen deaminase N-terminal" evidence="9">
    <location>
        <begin position="10"/>
        <end position="218"/>
    </location>
</feature>
<comment type="miscellaneous">
    <text evidence="8">The porphobilinogen subunits are added to the dipyrromethane group.</text>
</comment>
<reference evidence="11" key="2">
    <citation type="journal article" date="2018" name="ISME J.">
        <title>A dynamic microbial community with high functional redundancy inhabits the cold, oxic subseafloor aquifer.</title>
        <authorList>
            <person name="Tully B.J."/>
            <person name="Wheat C.G."/>
            <person name="Glazer B.T."/>
            <person name="Huber J.A."/>
        </authorList>
    </citation>
    <scope>NUCLEOTIDE SEQUENCE</scope>
    <source>
        <strain evidence="11">NORP83</strain>
    </source>
</reference>
<evidence type="ECO:0000313" key="11">
    <source>
        <dbReference type="EMBL" id="PCJ01690.1"/>
    </source>
</evidence>
<feature type="domain" description="Porphobilinogen deaminase C-terminal" evidence="10">
    <location>
        <begin position="233"/>
        <end position="301"/>
    </location>
</feature>
<comment type="pathway">
    <text evidence="2">Porphyrin-containing compound metabolism; protoporphyrin-IX biosynthesis; coproporphyrinogen-III from 5-aminolevulinate: step 2/4.</text>
</comment>
<dbReference type="PANTHER" id="PTHR11557:SF0">
    <property type="entry name" value="PORPHOBILINOGEN DEAMINASE"/>
    <property type="match status" value="1"/>
</dbReference>